<feature type="binding site" evidence="4 6">
    <location>
        <position position="311"/>
    </location>
    <ligand>
        <name>substrate</name>
    </ligand>
</feature>
<dbReference type="SMART" id="SM01005">
    <property type="entry name" value="Ala_racemase_C"/>
    <property type="match status" value="1"/>
</dbReference>
<evidence type="ECO:0000256" key="2">
    <source>
        <dbReference type="ARBA" id="ARBA00022898"/>
    </source>
</evidence>
<dbReference type="InterPro" id="IPR029066">
    <property type="entry name" value="PLP-binding_barrel"/>
</dbReference>
<dbReference type="GO" id="GO:0005829">
    <property type="term" value="C:cytosol"/>
    <property type="evidence" value="ECO:0007669"/>
    <property type="project" value="TreeGrafter"/>
</dbReference>
<dbReference type="AlphaFoldDB" id="A0A1G2P3R8"/>
<evidence type="ECO:0000256" key="3">
    <source>
        <dbReference type="ARBA" id="ARBA00023235"/>
    </source>
</evidence>
<dbReference type="PRINTS" id="PR00992">
    <property type="entry name" value="ALARACEMASE"/>
</dbReference>
<evidence type="ECO:0000313" key="8">
    <source>
        <dbReference type="EMBL" id="OHA42359.1"/>
    </source>
</evidence>
<dbReference type="PANTHER" id="PTHR30511:SF0">
    <property type="entry name" value="ALANINE RACEMASE, CATABOLIC-RELATED"/>
    <property type="match status" value="1"/>
</dbReference>
<dbReference type="FunFam" id="3.20.20.10:FF:000002">
    <property type="entry name" value="Alanine racemase"/>
    <property type="match status" value="1"/>
</dbReference>
<keyword evidence="2 4" id="KW-0663">Pyridoxal phosphate</keyword>
<dbReference type="GO" id="GO:0030632">
    <property type="term" value="P:D-alanine biosynthetic process"/>
    <property type="evidence" value="ECO:0007669"/>
    <property type="project" value="UniProtKB-UniRule"/>
</dbReference>
<accession>A0A1G2P3R8</accession>
<comment type="cofactor">
    <cofactor evidence="1 4 5">
        <name>pyridoxal 5'-phosphate</name>
        <dbReference type="ChEBI" id="CHEBI:597326"/>
    </cofactor>
</comment>
<comment type="catalytic activity">
    <reaction evidence="4">
        <text>L-alanine = D-alanine</text>
        <dbReference type="Rhea" id="RHEA:20249"/>
        <dbReference type="ChEBI" id="CHEBI:57416"/>
        <dbReference type="ChEBI" id="CHEBI:57972"/>
        <dbReference type="EC" id="5.1.1.1"/>
    </reaction>
</comment>
<sequence>MRSKYTPLLEISLSRQNIIHNLRVFQNQFKNAKIAPTLKSRAYGHGLIPIAKILDEENLPFFVIDSYHEALILRNEGIRTPILIIGYTRIENIRHNKLKNISFAITSFDQLKELARSLTKPARFHLKIDTGMGRQGIKMDDLNAADSMIKSNPNIILEGIMSHLADADNMNQIYTKEQIIKWNGVANKSKNLFPTLKYFSLSNSAGYFYSDYTEANLARVGLGLYGIKQNTKRDKDLDLRPVLEMKTIISGLKKHERGDKIGYNGTFEVKNPSLLAILPLGYSEGLDRRLSNRGFVKVRGKFCPIVGNISMNLTIIDVTNVPNVAFGDEVTVISRNPDDENSVENISIHSGTIDHEFLAHIPHEIRRKIVE</sequence>
<dbReference type="InterPro" id="IPR000821">
    <property type="entry name" value="Ala_racemase"/>
</dbReference>
<evidence type="ECO:0000256" key="6">
    <source>
        <dbReference type="PIRSR" id="PIRSR600821-52"/>
    </source>
</evidence>
<dbReference type="Gene3D" id="2.40.37.10">
    <property type="entry name" value="Lyase, Ornithine Decarboxylase, Chain A, domain 1"/>
    <property type="match status" value="1"/>
</dbReference>
<protein>
    <recommendedName>
        <fullName evidence="4">Alanine racemase</fullName>
        <ecNumber evidence="4">5.1.1.1</ecNumber>
    </recommendedName>
</protein>
<evidence type="ECO:0000256" key="5">
    <source>
        <dbReference type="PIRSR" id="PIRSR600821-50"/>
    </source>
</evidence>
<name>A0A1G2P3R8_9BACT</name>
<dbReference type="EC" id="5.1.1.1" evidence="4"/>
<dbReference type="GO" id="GO:0030170">
    <property type="term" value="F:pyridoxal phosphate binding"/>
    <property type="evidence" value="ECO:0007669"/>
    <property type="project" value="UniProtKB-UniRule"/>
</dbReference>
<dbReference type="Gene3D" id="3.20.20.10">
    <property type="entry name" value="Alanine racemase"/>
    <property type="match status" value="1"/>
</dbReference>
<dbReference type="SUPFAM" id="SSF51419">
    <property type="entry name" value="PLP-binding barrel"/>
    <property type="match status" value="1"/>
</dbReference>
<dbReference type="Pfam" id="PF01168">
    <property type="entry name" value="Ala_racemase_N"/>
    <property type="match status" value="1"/>
</dbReference>
<feature type="domain" description="Alanine racemase C-terminal" evidence="7">
    <location>
        <begin position="242"/>
        <end position="370"/>
    </location>
</feature>
<comment type="pathway">
    <text evidence="4">Amino-acid biosynthesis; D-alanine biosynthesis; D-alanine from L-alanine: step 1/1.</text>
</comment>
<evidence type="ECO:0000256" key="4">
    <source>
        <dbReference type="HAMAP-Rule" id="MF_01201"/>
    </source>
</evidence>
<dbReference type="Pfam" id="PF00842">
    <property type="entry name" value="Ala_racemase_C"/>
    <property type="match status" value="1"/>
</dbReference>
<feature type="binding site" evidence="4 6">
    <location>
        <position position="134"/>
    </location>
    <ligand>
        <name>substrate</name>
    </ligand>
</feature>
<keyword evidence="3 4" id="KW-0413">Isomerase</keyword>
<feature type="active site" description="Proton acceptor; specific for L-alanine" evidence="4">
    <location>
        <position position="263"/>
    </location>
</feature>
<proteinExistence type="inferred from homology"/>
<dbReference type="InterPro" id="IPR011079">
    <property type="entry name" value="Ala_racemase_C"/>
</dbReference>
<dbReference type="NCBIfam" id="TIGR00492">
    <property type="entry name" value="alr"/>
    <property type="match status" value="1"/>
</dbReference>
<organism evidence="8 9">
    <name type="scientific">Candidatus Taylorbacteria bacterium RIFCSPLOWO2_12_FULL_43_20</name>
    <dbReference type="NCBI Taxonomy" id="1802332"/>
    <lineage>
        <taxon>Bacteria</taxon>
        <taxon>Candidatus Tayloriibacteriota</taxon>
    </lineage>
</organism>
<dbReference type="CDD" id="cd00430">
    <property type="entry name" value="PLPDE_III_AR"/>
    <property type="match status" value="1"/>
</dbReference>
<evidence type="ECO:0000313" key="9">
    <source>
        <dbReference type="Proteomes" id="UP000177269"/>
    </source>
</evidence>
<dbReference type="HAMAP" id="MF_01201">
    <property type="entry name" value="Ala_racemase"/>
    <property type="match status" value="1"/>
</dbReference>
<dbReference type="InterPro" id="IPR009006">
    <property type="entry name" value="Ala_racemase/Decarboxylase_C"/>
</dbReference>
<comment type="caution">
    <text evidence="8">The sequence shown here is derived from an EMBL/GenBank/DDBJ whole genome shotgun (WGS) entry which is preliminary data.</text>
</comment>
<dbReference type="GO" id="GO:0008784">
    <property type="term" value="F:alanine racemase activity"/>
    <property type="evidence" value="ECO:0007669"/>
    <property type="project" value="UniProtKB-UniRule"/>
</dbReference>
<dbReference type="UniPathway" id="UPA00042">
    <property type="reaction ID" value="UER00497"/>
</dbReference>
<feature type="modified residue" description="N6-(pyridoxal phosphate)lysine" evidence="4 5">
    <location>
        <position position="39"/>
    </location>
</feature>
<comment type="function">
    <text evidence="4">Catalyzes the interconversion of L-alanine and D-alanine. May also act on other amino acids.</text>
</comment>
<comment type="similarity">
    <text evidence="4">Belongs to the alanine racemase family.</text>
</comment>
<evidence type="ECO:0000259" key="7">
    <source>
        <dbReference type="SMART" id="SM01005"/>
    </source>
</evidence>
<dbReference type="InterPro" id="IPR001608">
    <property type="entry name" value="Ala_racemase_N"/>
</dbReference>
<gene>
    <name evidence="8" type="ORF">A3G52_01495</name>
</gene>
<reference evidence="8 9" key="1">
    <citation type="journal article" date="2016" name="Nat. Commun.">
        <title>Thousands of microbial genomes shed light on interconnected biogeochemical processes in an aquifer system.</title>
        <authorList>
            <person name="Anantharaman K."/>
            <person name="Brown C.T."/>
            <person name="Hug L.A."/>
            <person name="Sharon I."/>
            <person name="Castelle C.J."/>
            <person name="Probst A.J."/>
            <person name="Thomas B.C."/>
            <person name="Singh A."/>
            <person name="Wilkins M.J."/>
            <person name="Karaoz U."/>
            <person name="Brodie E.L."/>
            <person name="Williams K.H."/>
            <person name="Hubbard S.S."/>
            <person name="Banfield J.F."/>
        </authorList>
    </citation>
    <scope>NUCLEOTIDE SEQUENCE [LARGE SCALE GENOMIC DNA]</scope>
</reference>
<dbReference type="SUPFAM" id="SSF50621">
    <property type="entry name" value="Alanine racemase C-terminal domain-like"/>
    <property type="match status" value="1"/>
</dbReference>
<dbReference type="PANTHER" id="PTHR30511">
    <property type="entry name" value="ALANINE RACEMASE"/>
    <property type="match status" value="1"/>
</dbReference>
<feature type="active site" description="Proton acceptor; specific for D-alanine" evidence="4">
    <location>
        <position position="39"/>
    </location>
</feature>
<dbReference type="Proteomes" id="UP000177269">
    <property type="component" value="Unassembled WGS sequence"/>
</dbReference>
<dbReference type="EMBL" id="MHSK01000014">
    <property type="protein sequence ID" value="OHA42359.1"/>
    <property type="molecule type" value="Genomic_DNA"/>
</dbReference>
<evidence type="ECO:0000256" key="1">
    <source>
        <dbReference type="ARBA" id="ARBA00001933"/>
    </source>
</evidence>